<keyword evidence="3" id="KW-1185">Reference proteome</keyword>
<comment type="caution">
    <text evidence="2">The sequence shown here is derived from an EMBL/GenBank/DDBJ whole genome shotgun (WGS) entry which is preliminary data.</text>
</comment>
<name>A0A1X2GBR4_9FUNG</name>
<organism evidence="2 3">
    <name type="scientific">Hesseltinella vesiculosa</name>
    <dbReference type="NCBI Taxonomy" id="101127"/>
    <lineage>
        <taxon>Eukaryota</taxon>
        <taxon>Fungi</taxon>
        <taxon>Fungi incertae sedis</taxon>
        <taxon>Mucoromycota</taxon>
        <taxon>Mucoromycotina</taxon>
        <taxon>Mucoromycetes</taxon>
        <taxon>Mucorales</taxon>
        <taxon>Cunninghamellaceae</taxon>
        <taxon>Hesseltinella</taxon>
    </lineage>
</organism>
<feature type="chain" id="PRO_5012733256" evidence="1">
    <location>
        <begin position="19"/>
        <end position="233"/>
    </location>
</feature>
<keyword evidence="1" id="KW-0732">Signal</keyword>
<evidence type="ECO:0000313" key="2">
    <source>
        <dbReference type="EMBL" id="ORX49186.1"/>
    </source>
</evidence>
<evidence type="ECO:0000313" key="3">
    <source>
        <dbReference type="Proteomes" id="UP000242146"/>
    </source>
</evidence>
<protein>
    <submittedName>
        <fullName evidence="2">Uncharacterized protein</fullName>
    </submittedName>
</protein>
<proteinExistence type="predicted"/>
<evidence type="ECO:0000256" key="1">
    <source>
        <dbReference type="SAM" id="SignalP"/>
    </source>
</evidence>
<sequence>MRVSCWLAIFATIQATFAAPLIDWSFEKKALHKSYDDHQQRRVRLDTNKNDLNDITFAVVQSKSAEQADKKDTKPLAELVPSHIPVLFMQPEACADQTRGTMTRADLVALTAHQPDQPKDLSWLVLQFDDASGQWTRTKMTTDKAQLTVESPAGNDLDDQVQVLLAIPAIANPTEEQYVPMDQHQTKRQADVSCPSPTGNLYHLSVLPWSAPAPKKITAEDAFMHIITSDILF</sequence>
<gene>
    <name evidence="2" type="ORF">DM01DRAFT_1409646</name>
</gene>
<feature type="signal peptide" evidence="1">
    <location>
        <begin position="1"/>
        <end position="18"/>
    </location>
</feature>
<accession>A0A1X2GBR4</accession>
<dbReference type="AlphaFoldDB" id="A0A1X2GBR4"/>
<reference evidence="2 3" key="1">
    <citation type="submission" date="2016-07" db="EMBL/GenBank/DDBJ databases">
        <title>Pervasive Adenine N6-methylation of Active Genes in Fungi.</title>
        <authorList>
            <consortium name="DOE Joint Genome Institute"/>
            <person name="Mondo S.J."/>
            <person name="Dannebaum R.O."/>
            <person name="Kuo R.C."/>
            <person name="Labutti K."/>
            <person name="Haridas S."/>
            <person name="Kuo A."/>
            <person name="Salamov A."/>
            <person name="Ahrendt S.R."/>
            <person name="Lipzen A."/>
            <person name="Sullivan W."/>
            <person name="Andreopoulos W.B."/>
            <person name="Clum A."/>
            <person name="Lindquist E."/>
            <person name="Daum C."/>
            <person name="Ramamoorthy G.K."/>
            <person name="Gryganskyi A."/>
            <person name="Culley D."/>
            <person name="Magnuson J.K."/>
            <person name="James T.Y."/>
            <person name="O'Malley M.A."/>
            <person name="Stajich J.E."/>
            <person name="Spatafora J.W."/>
            <person name="Visel A."/>
            <person name="Grigoriev I.V."/>
        </authorList>
    </citation>
    <scope>NUCLEOTIDE SEQUENCE [LARGE SCALE GENOMIC DNA]</scope>
    <source>
        <strain evidence="2 3">NRRL 3301</strain>
    </source>
</reference>
<dbReference type="Proteomes" id="UP000242146">
    <property type="component" value="Unassembled WGS sequence"/>
</dbReference>
<dbReference type="EMBL" id="MCGT01000027">
    <property type="protein sequence ID" value="ORX49186.1"/>
    <property type="molecule type" value="Genomic_DNA"/>
</dbReference>